<evidence type="ECO:0000256" key="2">
    <source>
        <dbReference type="ARBA" id="ARBA00004613"/>
    </source>
</evidence>
<keyword evidence="9" id="KW-1185">Reference proteome</keyword>
<dbReference type="Pfam" id="PF00353">
    <property type="entry name" value="HemolysinCabind"/>
    <property type="match status" value="4"/>
</dbReference>
<accession>A0ABT2FBE3</accession>
<evidence type="ECO:0000256" key="3">
    <source>
        <dbReference type="ARBA" id="ARBA00022525"/>
    </source>
</evidence>
<dbReference type="PRINTS" id="PR01488">
    <property type="entry name" value="RTXTOXINA"/>
</dbReference>
<name>A0ABT2FBE3_9NEIS</name>
<dbReference type="InterPro" id="IPR003995">
    <property type="entry name" value="RTX_toxin_determinant-A"/>
</dbReference>
<dbReference type="EMBL" id="JANUXW010000002">
    <property type="protein sequence ID" value="MCS4533482.1"/>
    <property type="molecule type" value="Genomic_DNA"/>
</dbReference>
<evidence type="ECO:0000313" key="8">
    <source>
        <dbReference type="EMBL" id="MCS4533482.1"/>
    </source>
</evidence>
<sequence length="698" mass="75863">MDTKQTRELVLQSINSNVSVSNISAGVSPRVFYGERSNNTIHSSDHIVEQLNNGIDTAFEAKNDPLSQNVENLMPTSIGGDSRGNDSDNILIGDEGRNRLWGNGGDDTLYGNGNNDFLDGGIGKDTMFGGRGNDIFIVDNVDDKVIELENQGMDTVFSSIDYTLPQYVENLTLTGTEALNGEGNDDNNRLIGNGNNNQLMGWKGNDIIYGLSGHDTIYGGDGADRLFGGSGNDVLIGGKDMEPLGNLAGEKRWLDFGDGNDYLDGGAGDDLLIGGRGDDTFYFARGYGHDTIMDYRMPEIETLADPEGVNTLRFGPGINPEDLDIHVDILPNGSLDDTWKINIKGTDDMVFIRNQSSDYAPAILRFEFDSGLVMNPSEFTVQGSFKELTIDNDQGHRINYQDFNVIGSMMFVNIEEITGGRIAQLSTMGDGQISEWIDVANQKNNTLYVFSNDIDNLVFVPDQGATEADIKFTITTSWPDFTRDDDALHTIHFNLKDLPDNGNEKLLFGGVGDSHIVGTDGNDKIYGGDGNDILDGKAGQDMLYGGRGDDTYLFGVDYGHNTIIDHEGSNSVRFSKGITWSDVTLETQEGGGGPYAREPVWIVGIKGDESVLTIENQHSGKDAAVTSFIFDNEILTHNMLEERLNSGITENTLNYADNAEPVQTAAVSAPVEGSYSYTDASSSMAMIRADDYSAAPLI</sequence>
<dbReference type="RefSeq" id="WP_259291276.1">
    <property type="nucleotide sequence ID" value="NZ_JANUXW010000002.1"/>
</dbReference>
<dbReference type="PANTHER" id="PTHR38340">
    <property type="entry name" value="S-LAYER PROTEIN"/>
    <property type="match status" value="1"/>
</dbReference>
<proteinExistence type="predicted"/>
<dbReference type="InterPro" id="IPR018511">
    <property type="entry name" value="Hemolysin-typ_Ca-bd_CS"/>
</dbReference>
<dbReference type="PROSITE" id="PS00330">
    <property type="entry name" value="HEMOLYSIN_CALCIUM"/>
    <property type="match status" value="3"/>
</dbReference>
<dbReference type="SUPFAM" id="SSF51120">
    <property type="entry name" value="beta-Roll"/>
    <property type="match status" value="3"/>
</dbReference>
<dbReference type="Gene3D" id="2.150.10.10">
    <property type="entry name" value="Serralysin-like metalloprotease, C-terminal"/>
    <property type="match status" value="4"/>
</dbReference>
<keyword evidence="7" id="KW-0472">Membrane</keyword>
<evidence type="ECO:0000256" key="1">
    <source>
        <dbReference type="ARBA" id="ARBA00004370"/>
    </source>
</evidence>
<evidence type="ECO:0000256" key="7">
    <source>
        <dbReference type="ARBA" id="ARBA00023136"/>
    </source>
</evidence>
<reference evidence="8" key="1">
    <citation type="submission" date="2022-08" db="EMBL/GenBank/DDBJ databases">
        <authorList>
            <person name="Volokhov D.V."/>
            <person name="Furtak V.A."/>
            <person name="Zagorodnyaya T.A."/>
        </authorList>
    </citation>
    <scope>NUCLEOTIDE SEQUENCE</scope>
    <source>
        <strain evidence="8">CSL10203-ORH2</strain>
    </source>
</reference>
<comment type="subcellular location">
    <subcellularLocation>
        <location evidence="1">Membrane</location>
    </subcellularLocation>
    <subcellularLocation>
        <location evidence="2">Secreted</location>
    </subcellularLocation>
</comment>
<dbReference type="InterPro" id="IPR001343">
    <property type="entry name" value="Hemolysn_Ca-bd"/>
</dbReference>
<evidence type="ECO:0000313" key="9">
    <source>
        <dbReference type="Proteomes" id="UP001166947"/>
    </source>
</evidence>
<dbReference type="Proteomes" id="UP001166947">
    <property type="component" value="Unassembled WGS sequence"/>
</dbReference>
<dbReference type="PANTHER" id="PTHR38340:SF1">
    <property type="entry name" value="S-LAYER PROTEIN"/>
    <property type="match status" value="1"/>
</dbReference>
<evidence type="ECO:0000256" key="6">
    <source>
        <dbReference type="ARBA" id="ARBA00023026"/>
    </source>
</evidence>
<dbReference type="PRINTS" id="PR00313">
    <property type="entry name" value="CABNDNGRPT"/>
</dbReference>
<keyword evidence="3" id="KW-0964">Secreted</keyword>
<keyword evidence="6" id="KW-0843">Virulence</keyword>
<evidence type="ECO:0000256" key="5">
    <source>
        <dbReference type="ARBA" id="ARBA00022737"/>
    </source>
</evidence>
<keyword evidence="5" id="KW-0677">Repeat</keyword>
<protein>
    <recommendedName>
        <fullName evidence="10">Calcium-binding protein</fullName>
    </recommendedName>
</protein>
<evidence type="ECO:0008006" key="10">
    <source>
        <dbReference type="Google" id="ProtNLM"/>
    </source>
</evidence>
<dbReference type="InterPro" id="IPR050557">
    <property type="entry name" value="RTX_toxin/Mannuronan_C5-epim"/>
</dbReference>
<gene>
    <name evidence="8" type="ORF">NXS09_04115</name>
</gene>
<comment type="caution">
    <text evidence="8">The sequence shown here is derived from an EMBL/GenBank/DDBJ whole genome shotgun (WGS) entry which is preliminary data.</text>
</comment>
<evidence type="ECO:0000256" key="4">
    <source>
        <dbReference type="ARBA" id="ARBA00022656"/>
    </source>
</evidence>
<organism evidence="8 9">
    <name type="scientific">Neisseria montereyensis</name>
    <dbReference type="NCBI Taxonomy" id="2973938"/>
    <lineage>
        <taxon>Bacteria</taxon>
        <taxon>Pseudomonadati</taxon>
        <taxon>Pseudomonadota</taxon>
        <taxon>Betaproteobacteria</taxon>
        <taxon>Neisseriales</taxon>
        <taxon>Neisseriaceae</taxon>
        <taxon>Neisseria</taxon>
    </lineage>
</organism>
<keyword evidence="4" id="KW-0800">Toxin</keyword>
<reference evidence="8" key="2">
    <citation type="journal article" date="2023" name="Curr. Microbiol.">
        <title>Neisseria montereyensis sp. nov., Isolated from Oropharynx of California Sea Lion (Zalophus californianus): Genomic, Phylogenetic, and Phenotypic Study.</title>
        <authorList>
            <person name="Volokhov D.V."/>
            <person name="Zagorodnyaya T.A."/>
            <person name="Furtak V.A."/>
            <person name="Nattanmai G."/>
            <person name="Randall L."/>
            <person name="Jose S."/>
            <person name="Gao Y."/>
            <person name="Gulland F.M."/>
            <person name="Eisenberg T."/>
            <person name="Delmonte P."/>
            <person name="Blom J."/>
            <person name="Mitchell K.K."/>
        </authorList>
    </citation>
    <scope>NUCLEOTIDE SEQUENCE</scope>
    <source>
        <strain evidence="8">CSL10203-ORH2</strain>
    </source>
</reference>
<dbReference type="InterPro" id="IPR011049">
    <property type="entry name" value="Serralysin-like_metalloprot_C"/>
</dbReference>